<dbReference type="WBParaSite" id="DME_0001013001-mRNA-1">
    <property type="protein sequence ID" value="DME_0001013001-mRNA-1"/>
    <property type="gene ID" value="DME_0001013001"/>
</dbReference>
<reference evidence="4" key="1">
    <citation type="submission" date="2017-02" db="UniProtKB">
        <authorList>
            <consortium name="WormBaseParasite"/>
        </authorList>
    </citation>
    <scope>IDENTIFICATION</scope>
</reference>
<evidence type="ECO:0000313" key="4">
    <source>
        <dbReference type="WBParaSite" id="DME_0001013001-mRNA-1"/>
    </source>
</evidence>
<dbReference type="Proteomes" id="UP000274756">
    <property type="component" value="Unassembled WGS sequence"/>
</dbReference>
<sequence>MELQSFEAYLDMMIDQINEESCNLIIEQPRYAHAVLVLANNDEPGELMAASRIKVFDANFFSQSSKDYKSDSVQFLSSHHKVETERGELRNSCSYGTGVDDEIKRALKKLEESRRSLDEPLDLKNEMNMTKKDLSFSFSLPFSSLKESNHRFIPHTWITQPLSRRINKVTVTTNDKNDEAIG</sequence>
<dbReference type="Proteomes" id="UP000038040">
    <property type="component" value="Unplaced"/>
</dbReference>
<protein>
    <submittedName>
        <fullName evidence="1 4">Uncharacterized protein</fullName>
    </submittedName>
</protein>
<evidence type="ECO:0000313" key="1">
    <source>
        <dbReference type="EMBL" id="VDN53668.1"/>
    </source>
</evidence>
<gene>
    <name evidence="1" type="ORF">DME_LOCUS3641</name>
</gene>
<dbReference type="OrthoDB" id="5808339at2759"/>
<accession>A0A0N4UQ61</accession>
<proteinExistence type="predicted"/>
<dbReference type="AlphaFoldDB" id="A0A0N4UQ61"/>
<evidence type="ECO:0000313" key="3">
    <source>
        <dbReference type="Proteomes" id="UP000274756"/>
    </source>
</evidence>
<reference evidence="1 3" key="2">
    <citation type="submission" date="2018-11" db="EMBL/GenBank/DDBJ databases">
        <authorList>
            <consortium name="Pathogen Informatics"/>
        </authorList>
    </citation>
    <scope>NUCLEOTIDE SEQUENCE [LARGE SCALE GENOMIC DNA]</scope>
</reference>
<keyword evidence="3" id="KW-1185">Reference proteome</keyword>
<evidence type="ECO:0000313" key="2">
    <source>
        <dbReference type="Proteomes" id="UP000038040"/>
    </source>
</evidence>
<name>A0A0N4UQ61_DRAME</name>
<organism evidence="2 4">
    <name type="scientific">Dracunculus medinensis</name>
    <name type="common">Guinea worm</name>
    <dbReference type="NCBI Taxonomy" id="318479"/>
    <lineage>
        <taxon>Eukaryota</taxon>
        <taxon>Metazoa</taxon>
        <taxon>Ecdysozoa</taxon>
        <taxon>Nematoda</taxon>
        <taxon>Chromadorea</taxon>
        <taxon>Rhabditida</taxon>
        <taxon>Spirurina</taxon>
        <taxon>Dracunculoidea</taxon>
        <taxon>Dracunculidae</taxon>
        <taxon>Dracunculus</taxon>
    </lineage>
</organism>
<dbReference type="EMBL" id="UYYG01000161">
    <property type="protein sequence ID" value="VDN53668.1"/>
    <property type="molecule type" value="Genomic_DNA"/>
</dbReference>